<feature type="region of interest" description="Disordered" evidence="1">
    <location>
        <begin position="1"/>
        <end position="23"/>
    </location>
</feature>
<dbReference type="Proteomes" id="UP000554482">
    <property type="component" value="Unassembled WGS sequence"/>
</dbReference>
<comment type="caution">
    <text evidence="2">The sequence shown here is derived from an EMBL/GenBank/DDBJ whole genome shotgun (WGS) entry which is preliminary data.</text>
</comment>
<sequence>MNFETDESSYHAHPGTPNKIQPPLERMYGDVVETIQIANAPPQALALEAIVVFLLPVNVDAILNEEDRVRLVINRKRVWARRYVPRDQE</sequence>
<dbReference type="OrthoDB" id="1882251at2759"/>
<name>A0A7J6WEG8_THATH</name>
<evidence type="ECO:0000256" key="1">
    <source>
        <dbReference type="SAM" id="MobiDB-lite"/>
    </source>
</evidence>
<dbReference type="PANTHER" id="PTHR33527:SF53">
    <property type="entry name" value="OS10G0561000 PROTEIN"/>
    <property type="match status" value="1"/>
</dbReference>
<protein>
    <submittedName>
        <fullName evidence="2">Uncharacterized protein</fullName>
    </submittedName>
</protein>
<dbReference type="PANTHER" id="PTHR33527">
    <property type="entry name" value="OS07G0274300 PROTEIN"/>
    <property type="match status" value="1"/>
</dbReference>
<proteinExistence type="predicted"/>
<dbReference type="EMBL" id="JABWDY010018275">
    <property type="protein sequence ID" value="KAF5194775.1"/>
    <property type="molecule type" value="Genomic_DNA"/>
</dbReference>
<keyword evidence="3" id="KW-1185">Reference proteome</keyword>
<dbReference type="AlphaFoldDB" id="A0A7J6WEG8"/>
<evidence type="ECO:0000313" key="2">
    <source>
        <dbReference type="EMBL" id="KAF5194775.1"/>
    </source>
</evidence>
<evidence type="ECO:0000313" key="3">
    <source>
        <dbReference type="Proteomes" id="UP000554482"/>
    </source>
</evidence>
<accession>A0A7J6WEG8</accession>
<reference evidence="2 3" key="1">
    <citation type="submission" date="2020-06" db="EMBL/GenBank/DDBJ databases">
        <title>Transcriptomic and genomic resources for Thalictrum thalictroides and T. hernandezii: Facilitating candidate gene discovery in an emerging model plant lineage.</title>
        <authorList>
            <person name="Arias T."/>
            <person name="Riano-Pachon D.M."/>
            <person name="Di Stilio V.S."/>
        </authorList>
    </citation>
    <scope>NUCLEOTIDE SEQUENCE [LARGE SCALE GENOMIC DNA]</scope>
    <source>
        <strain evidence="3">cv. WT478/WT964</strain>
        <tissue evidence="2">Leaves</tissue>
    </source>
</reference>
<gene>
    <name evidence="2" type="ORF">FRX31_015639</name>
</gene>
<organism evidence="2 3">
    <name type="scientific">Thalictrum thalictroides</name>
    <name type="common">Rue-anemone</name>
    <name type="synonym">Anemone thalictroides</name>
    <dbReference type="NCBI Taxonomy" id="46969"/>
    <lineage>
        <taxon>Eukaryota</taxon>
        <taxon>Viridiplantae</taxon>
        <taxon>Streptophyta</taxon>
        <taxon>Embryophyta</taxon>
        <taxon>Tracheophyta</taxon>
        <taxon>Spermatophyta</taxon>
        <taxon>Magnoliopsida</taxon>
        <taxon>Ranunculales</taxon>
        <taxon>Ranunculaceae</taxon>
        <taxon>Thalictroideae</taxon>
        <taxon>Thalictrum</taxon>
    </lineage>
</organism>